<sequence>MLESTVIFHRKKRTMASAISKCTQSLTTAKTMRDQTQEIMKPYANWEEYLTPAPKSIAIMGELVFISSSTDFSINKNPPQGGFKHIRYPDSFRACLMQVCNGGWGAFNEAHKSMDQIRLHTAQVPEYMTAAVNILFQEDDELIEAFLPDQLNNIEGIADECLKLADTTEKRFGDVIALIQELMEACTNANHFYGEELEAVKRKLEESKLREQSAQEKKQRTDKALKALEKELDQAQESYKKAMDSLPGGWEMIGLDFVGGLAEGVTGLINGVTSLIAHPVKNMCSATEKIKATANALKGQEHQDVVDEMSACCKSGQILTFVQQIQDLMKVETEDSVIDWSSLYDQKNNRANTFFQAEQFERIYKELSEIPDCNSKCQAQNMCSLGMKICEQLERYAPSGNCDSNKSRKIIKEVLELKRLAHVFDSKSKDLTKSPALSPQPPMVYKEQSQNQNMTPGRRATENARFAIEQTRVQMNQTRETYEKCVNNMESTQKELDDILITLQNCNVKEIDFKTTILMLQKGKEAMGRVQMQWQSMIHFFQIVSSIVKINLNKTLNNFVTSSNKTKALPYDKKLCAKDILYKQAFQASNIASLVNMISGTYVDVSTKYLMEPIGSLSSLMGLDPSNPEFERERHKLQDSCKAAQGEILHLVRSNKKQFDKKSDERFERIKRELLPILPPARPEELKQIKEDVQTGFKMSKEVISSEDYI</sequence>
<keyword evidence="4" id="KW-1185">Reference proteome</keyword>
<evidence type="ECO:0000256" key="1">
    <source>
        <dbReference type="SAM" id="Coils"/>
    </source>
</evidence>
<protein>
    <submittedName>
        <fullName evidence="3">Uncharacterized protein</fullName>
    </submittedName>
</protein>
<organism evidence="3 4">
    <name type="scientific">Danionella cerebrum</name>
    <dbReference type="NCBI Taxonomy" id="2873325"/>
    <lineage>
        <taxon>Eukaryota</taxon>
        <taxon>Metazoa</taxon>
        <taxon>Chordata</taxon>
        <taxon>Craniata</taxon>
        <taxon>Vertebrata</taxon>
        <taxon>Euteleostomi</taxon>
        <taxon>Actinopterygii</taxon>
        <taxon>Neopterygii</taxon>
        <taxon>Teleostei</taxon>
        <taxon>Ostariophysi</taxon>
        <taxon>Cypriniformes</taxon>
        <taxon>Danionidae</taxon>
        <taxon>Danioninae</taxon>
        <taxon>Danionella</taxon>
    </lineage>
</organism>
<proteinExistence type="predicted"/>
<feature type="region of interest" description="Disordered" evidence="2">
    <location>
        <begin position="430"/>
        <end position="458"/>
    </location>
</feature>
<evidence type="ECO:0000313" key="3">
    <source>
        <dbReference type="EMBL" id="TRY59499.1"/>
    </source>
</evidence>
<evidence type="ECO:0000313" key="4">
    <source>
        <dbReference type="Proteomes" id="UP000316079"/>
    </source>
</evidence>
<dbReference type="PANTHER" id="PTHR33488">
    <property type="entry name" value="ZGC:162509"/>
    <property type="match status" value="1"/>
</dbReference>
<name>A0A553N243_9TELE</name>
<dbReference type="EMBL" id="SRMA01027119">
    <property type="protein sequence ID" value="TRY59499.1"/>
    <property type="molecule type" value="Genomic_DNA"/>
</dbReference>
<accession>A0A553N243</accession>
<dbReference type="AlphaFoldDB" id="A0A553N243"/>
<reference evidence="3 4" key="1">
    <citation type="journal article" date="2019" name="Sci. Data">
        <title>Hybrid genome assembly and annotation of Danionella translucida.</title>
        <authorList>
            <person name="Kadobianskyi M."/>
            <person name="Schulze L."/>
            <person name="Schuelke M."/>
            <person name="Judkewitz B."/>
        </authorList>
    </citation>
    <scope>NUCLEOTIDE SEQUENCE [LARGE SCALE GENOMIC DNA]</scope>
    <source>
        <strain evidence="3 4">Bolton</strain>
    </source>
</reference>
<feature type="coiled-coil region" evidence="1">
    <location>
        <begin position="197"/>
        <end position="245"/>
    </location>
</feature>
<keyword evidence="1" id="KW-0175">Coiled coil</keyword>
<dbReference type="STRING" id="623744.A0A553N243"/>
<dbReference type="Proteomes" id="UP000316079">
    <property type="component" value="Unassembled WGS sequence"/>
</dbReference>
<dbReference type="OrthoDB" id="5406275at2759"/>
<comment type="caution">
    <text evidence="3">The sequence shown here is derived from an EMBL/GenBank/DDBJ whole genome shotgun (WGS) entry which is preliminary data.</text>
</comment>
<evidence type="ECO:0000256" key="2">
    <source>
        <dbReference type="SAM" id="MobiDB-lite"/>
    </source>
</evidence>
<gene>
    <name evidence="3" type="ORF">DNTS_017886</name>
</gene>
<dbReference type="PANTHER" id="PTHR33488:SF2">
    <property type="entry name" value="EARLY ENDOSOME ANTIGEN 1-LIKE"/>
    <property type="match status" value="1"/>
</dbReference>